<accession>A0A096AMR3</accession>
<keyword evidence="1" id="KW-0812">Transmembrane</keyword>
<evidence type="ECO:0000256" key="1">
    <source>
        <dbReference type="SAM" id="Phobius"/>
    </source>
</evidence>
<name>A0A096AMR3_9BACT</name>
<dbReference type="RefSeq" id="WP_036884298.1">
    <property type="nucleotide sequence ID" value="NZ_JRNR01000100.1"/>
</dbReference>
<feature type="transmembrane region" description="Helical" evidence="1">
    <location>
        <begin position="296"/>
        <end position="317"/>
    </location>
</feature>
<evidence type="ECO:0000313" key="3">
    <source>
        <dbReference type="EMBL" id="KGF48353.1"/>
    </source>
</evidence>
<proteinExistence type="predicted"/>
<feature type="transmembrane region" description="Helical" evidence="1">
    <location>
        <begin position="162"/>
        <end position="180"/>
    </location>
</feature>
<feature type="transmembrane region" description="Helical" evidence="1">
    <location>
        <begin position="139"/>
        <end position="156"/>
    </location>
</feature>
<comment type="caution">
    <text evidence="3">The sequence shown here is derived from an EMBL/GenBank/DDBJ whole genome shotgun (WGS) entry which is preliminary data.</text>
</comment>
<dbReference type="GO" id="GO:0016747">
    <property type="term" value="F:acyltransferase activity, transferring groups other than amino-acyl groups"/>
    <property type="evidence" value="ECO:0007669"/>
    <property type="project" value="InterPro"/>
</dbReference>
<keyword evidence="3" id="KW-0012">Acyltransferase</keyword>
<dbReference type="PANTHER" id="PTHR37312">
    <property type="entry name" value="MEMBRANE-BOUND ACYLTRANSFERASE YKRP-RELATED"/>
    <property type="match status" value="1"/>
</dbReference>
<feature type="transmembrane region" description="Helical" evidence="1">
    <location>
        <begin position="40"/>
        <end position="60"/>
    </location>
</feature>
<dbReference type="InterPro" id="IPR052734">
    <property type="entry name" value="Nod_factor_acetyltransferase"/>
</dbReference>
<dbReference type="Pfam" id="PF01757">
    <property type="entry name" value="Acyl_transf_3"/>
    <property type="match status" value="1"/>
</dbReference>
<gene>
    <name evidence="3" type="ORF">HMPREF0654_09545</name>
</gene>
<feature type="domain" description="Acyltransferase 3" evidence="2">
    <location>
        <begin position="10"/>
        <end position="314"/>
    </location>
</feature>
<feature type="transmembrane region" description="Helical" evidence="1">
    <location>
        <begin position="72"/>
        <end position="95"/>
    </location>
</feature>
<feature type="transmembrane region" description="Helical" evidence="1">
    <location>
        <begin position="231"/>
        <end position="251"/>
    </location>
</feature>
<dbReference type="InterPro" id="IPR002656">
    <property type="entry name" value="Acyl_transf_3_dom"/>
</dbReference>
<feature type="transmembrane region" description="Helical" evidence="1">
    <location>
        <begin position="115"/>
        <end position="134"/>
    </location>
</feature>
<sequence>MALEQKERKHWVDALRGFCMVAILLDHTEIYFTGTNIIDYRHYVGNVLVVFFFLSGYLFYRDEPFSLRKKLVSIVRSLLVPYFIFTTIIAIPKALVHGMDIGATLLTIVTGQASWFVAALIVAEIVFSTVLWVFKGKSLSLLTLALVGATSCYFLSTHYDNLYWQIENAAMAIVILYLGYTYHKYETVINHFHTLSSLFFFFILFLIIKVYEDANNFKMVVEPIMIDNWYVFIFDALVGTLFFVSLAKQVGSVTWLEWTGRRSLVIYFLAGGIPLITAMLLHHFHFNYTGHYQQVMFAFLLVYAFSSLAAWVVFHYFPFMVGKRKK</sequence>
<reference evidence="3 4" key="1">
    <citation type="submission" date="2014-07" db="EMBL/GenBank/DDBJ databases">
        <authorList>
            <person name="McCorrison J."/>
            <person name="Sanka R."/>
            <person name="Torralba M."/>
            <person name="Gillis M."/>
            <person name="Haft D.H."/>
            <person name="Methe B."/>
            <person name="Sutton G."/>
            <person name="Nelson K.E."/>
        </authorList>
    </citation>
    <scope>NUCLEOTIDE SEQUENCE [LARGE SCALE GENOMIC DNA]</scope>
    <source>
        <strain evidence="3 4">DNF00882</strain>
    </source>
</reference>
<dbReference type="PANTHER" id="PTHR37312:SF1">
    <property type="entry name" value="MEMBRANE-BOUND ACYLTRANSFERASE YKRP-RELATED"/>
    <property type="match status" value="1"/>
</dbReference>
<dbReference type="Proteomes" id="UP000029538">
    <property type="component" value="Unassembled WGS sequence"/>
</dbReference>
<feature type="transmembrane region" description="Helical" evidence="1">
    <location>
        <begin position="192"/>
        <end position="211"/>
    </location>
</feature>
<keyword evidence="1" id="KW-1133">Transmembrane helix</keyword>
<evidence type="ECO:0000313" key="4">
    <source>
        <dbReference type="Proteomes" id="UP000029538"/>
    </source>
</evidence>
<feature type="transmembrane region" description="Helical" evidence="1">
    <location>
        <begin position="263"/>
        <end position="284"/>
    </location>
</feature>
<evidence type="ECO:0000259" key="2">
    <source>
        <dbReference type="Pfam" id="PF01757"/>
    </source>
</evidence>
<keyword evidence="1" id="KW-0472">Membrane</keyword>
<keyword evidence="3" id="KW-0808">Transferase</keyword>
<dbReference type="EMBL" id="JRNR01000100">
    <property type="protein sequence ID" value="KGF48353.1"/>
    <property type="molecule type" value="Genomic_DNA"/>
</dbReference>
<organism evidence="3 4">
    <name type="scientific">Prevotella disiens DNF00882</name>
    <dbReference type="NCBI Taxonomy" id="1401075"/>
    <lineage>
        <taxon>Bacteria</taxon>
        <taxon>Pseudomonadati</taxon>
        <taxon>Bacteroidota</taxon>
        <taxon>Bacteroidia</taxon>
        <taxon>Bacteroidales</taxon>
        <taxon>Prevotellaceae</taxon>
        <taxon>Prevotella</taxon>
    </lineage>
</organism>
<protein>
    <submittedName>
        <fullName evidence="3">Acyltransferase</fullName>
    </submittedName>
</protein>
<dbReference type="AlphaFoldDB" id="A0A096AMR3"/>